<dbReference type="AlphaFoldDB" id="A0AA88J327"/>
<dbReference type="PANTHER" id="PTHR43795:SF20">
    <property type="entry name" value="TRYPTOPHAN AMINOTRANSFERASE-RELATED PROTEIN 3"/>
    <property type="match status" value="1"/>
</dbReference>
<organism evidence="9 10">
    <name type="scientific">Ficus carica</name>
    <name type="common">Common fig</name>
    <dbReference type="NCBI Taxonomy" id="3494"/>
    <lineage>
        <taxon>Eukaryota</taxon>
        <taxon>Viridiplantae</taxon>
        <taxon>Streptophyta</taxon>
        <taxon>Embryophyta</taxon>
        <taxon>Tracheophyta</taxon>
        <taxon>Spermatophyta</taxon>
        <taxon>Magnoliopsida</taxon>
        <taxon>eudicotyledons</taxon>
        <taxon>Gunneridae</taxon>
        <taxon>Pentapetalae</taxon>
        <taxon>rosids</taxon>
        <taxon>fabids</taxon>
        <taxon>Rosales</taxon>
        <taxon>Moraceae</taxon>
        <taxon>Ficeae</taxon>
        <taxon>Ficus</taxon>
    </lineage>
</organism>
<dbReference type="InterPro" id="IPR015424">
    <property type="entry name" value="PyrdxlP-dep_Trfase"/>
</dbReference>
<evidence type="ECO:0000256" key="4">
    <source>
        <dbReference type="ARBA" id="ARBA00022576"/>
    </source>
</evidence>
<gene>
    <name evidence="9" type="ORF">TIFTF001_029632</name>
</gene>
<keyword evidence="6" id="KW-1133">Transmembrane helix</keyword>
<keyword evidence="6" id="KW-0812">Transmembrane</keyword>
<dbReference type="GO" id="GO:0016846">
    <property type="term" value="F:carbon-sulfur lyase activity"/>
    <property type="evidence" value="ECO:0007669"/>
    <property type="project" value="InterPro"/>
</dbReference>
<dbReference type="Pfam" id="PF04863">
    <property type="entry name" value="EGF_alliinase"/>
    <property type="match status" value="1"/>
</dbReference>
<evidence type="ECO:0000259" key="8">
    <source>
        <dbReference type="Pfam" id="PF04864"/>
    </source>
</evidence>
<dbReference type="InterPro" id="IPR050478">
    <property type="entry name" value="Ethylene_sulfur-biosynth"/>
</dbReference>
<keyword evidence="10" id="KW-1185">Reference proteome</keyword>
<dbReference type="InterPro" id="IPR015421">
    <property type="entry name" value="PyrdxlP-dep_Trfase_major"/>
</dbReference>
<comment type="subunit">
    <text evidence="3">Homodimer.</text>
</comment>
<evidence type="ECO:0000256" key="5">
    <source>
        <dbReference type="ARBA" id="ARBA00022898"/>
    </source>
</evidence>
<evidence type="ECO:0000256" key="3">
    <source>
        <dbReference type="ARBA" id="ARBA00011738"/>
    </source>
</evidence>
<protein>
    <submittedName>
        <fullName evidence="9">Uncharacterized protein</fullName>
    </submittedName>
</protein>
<comment type="similarity">
    <text evidence="2">Belongs to the alliinase family.</text>
</comment>
<keyword evidence="4" id="KW-0032">Aminotransferase</keyword>
<evidence type="ECO:0000256" key="6">
    <source>
        <dbReference type="SAM" id="Phobius"/>
    </source>
</evidence>
<name>A0AA88J327_FICCA</name>
<feature type="domain" description="Alliinase EGF-like" evidence="7">
    <location>
        <begin position="36"/>
        <end position="92"/>
    </location>
</feature>
<dbReference type="InterPro" id="IPR006947">
    <property type="entry name" value="EGF_alliinase"/>
</dbReference>
<dbReference type="Proteomes" id="UP001187192">
    <property type="component" value="Unassembled WGS sequence"/>
</dbReference>
<dbReference type="Gene3D" id="3.90.1150.10">
    <property type="entry name" value="Aspartate Aminotransferase, domain 1"/>
    <property type="match status" value="1"/>
</dbReference>
<evidence type="ECO:0000256" key="2">
    <source>
        <dbReference type="ARBA" id="ARBA00006312"/>
    </source>
</evidence>
<dbReference type="Pfam" id="PF04864">
    <property type="entry name" value="Alliinase_C"/>
    <property type="match status" value="1"/>
</dbReference>
<dbReference type="InterPro" id="IPR015422">
    <property type="entry name" value="PyrdxlP-dep_Trfase_small"/>
</dbReference>
<sequence length="517" mass="58233">MGKTESLKLVLVVMLGSSLTLNFFFIFRVFVGDQLNWSRRAAAEAEEVAAISCSGHGRVYLDGLRVGADKPPIYECNACFVGPDCSQTLPDCVADADSGNPLFLEPFWTRNAESSAVLTAGWHRLDYSFSDGSFISEELEKHIRQVHDIVGNAVTQGRYIIFGVGSTHLLNAAVHALSAQNSSSPAKVVASIPYYPIYKQQTEYFRAVDFNFGGDVSLWRNNSDDNTNLIEFVNSPYNPDGQLKEAVLRSPNVEHVYDRVYYWPYFTAISAQADNDIMLFSISKLTGHAGSRFGWAVVKDENIFQRMSTYMRLSTLGVSRDTQLRALQLIKVVLKDGGKEIFDYGYRTLSNRWEKLNETLSTSTRFTLQETEAQYCNYFHKIRGPSPAYAWLKCEREEDKDCYAVLEAAKILGRRGSLFGAEERFVRLSLLKTQDDFDILVYRLKILISEGSAKPIAEMPNCRQQDSAQIETQARLHLKELKFEELRIAKSQTTGHALMNSGLSIPHHERPRGSIAN</sequence>
<comment type="caution">
    <text evidence="9">The sequence shown here is derived from an EMBL/GenBank/DDBJ whole genome shotgun (WGS) entry which is preliminary data.</text>
</comment>
<dbReference type="GO" id="GO:0006520">
    <property type="term" value="P:amino acid metabolic process"/>
    <property type="evidence" value="ECO:0007669"/>
    <property type="project" value="TreeGrafter"/>
</dbReference>
<comment type="cofactor">
    <cofactor evidence="1">
        <name>pyridoxal 5'-phosphate</name>
        <dbReference type="ChEBI" id="CHEBI:597326"/>
    </cofactor>
</comment>
<dbReference type="EMBL" id="BTGU01000100">
    <property type="protein sequence ID" value="GMN60532.1"/>
    <property type="molecule type" value="Genomic_DNA"/>
</dbReference>
<dbReference type="CDD" id="cd00609">
    <property type="entry name" value="AAT_like"/>
    <property type="match status" value="1"/>
</dbReference>
<dbReference type="PANTHER" id="PTHR43795">
    <property type="entry name" value="BIFUNCTIONAL ASPARTATE AMINOTRANSFERASE AND GLUTAMATE/ASPARTATE-PREPHENATE AMINOTRANSFERASE-RELATED"/>
    <property type="match status" value="1"/>
</dbReference>
<evidence type="ECO:0000259" key="7">
    <source>
        <dbReference type="Pfam" id="PF04863"/>
    </source>
</evidence>
<feature type="domain" description="Alliinase C-terminal" evidence="8">
    <location>
        <begin position="94"/>
        <end position="447"/>
    </location>
</feature>
<accession>A0AA88J327</accession>
<proteinExistence type="inferred from homology"/>
<feature type="transmembrane region" description="Helical" evidence="6">
    <location>
        <begin position="9"/>
        <end position="31"/>
    </location>
</feature>
<dbReference type="Gene3D" id="3.40.640.10">
    <property type="entry name" value="Type I PLP-dependent aspartate aminotransferase-like (Major domain)"/>
    <property type="match status" value="1"/>
</dbReference>
<dbReference type="Gene3D" id="2.10.25.30">
    <property type="entry name" value="EGF-like, alliinase"/>
    <property type="match status" value="1"/>
</dbReference>
<dbReference type="InterPro" id="IPR006948">
    <property type="entry name" value="Alliinase_C"/>
</dbReference>
<dbReference type="GO" id="GO:0008483">
    <property type="term" value="F:transaminase activity"/>
    <property type="evidence" value="ECO:0007669"/>
    <property type="project" value="UniProtKB-KW"/>
</dbReference>
<evidence type="ECO:0000313" key="10">
    <source>
        <dbReference type="Proteomes" id="UP001187192"/>
    </source>
</evidence>
<evidence type="ECO:0000313" key="9">
    <source>
        <dbReference type="EMBL" id="GMN60532.1"/>
    </source>
</evidence>
<keyword evidence="6" id="KW-0472">Membrane</keyword>
<dbReference type="SUPFAM" id="SSF53383">
    <property type="entry name" value="PLP-dependent transferases"/>
    <property type="match status" value="1"/>
</dbReference>
<evidence type="ECO:0000256" key="1">
    <source>
        <dbReference type="ARBA" id="ARBA00001933"/>
    </source>
</evidence>
<keyword evidence="4" id="KW-0808">Transferase</keyword>
<dbReference type="InterPro" id="IPR037029">
    <property type="entry name" value="Alliinase_N_sf"/>
</dbReference>
<keyword evidence="5" id="KW-0663">Pyridoxal phosphate</keyword>
<reference evidence="9" key="1">
    <citation type="submission" date="2023-07" db="EMBL/GenBank/DDBJ databases">
        <title>draft genome sequence of fig (Ficus carica).</title>
        <authorList>
            <person name="Takahashi T."/>
            <person name="Nishimura K."/>
        </authorList>
    </citation>
    <scope>NUCLEOTIDE SEQUENCE</scope>
</reference>